<dbReference type="EMBL" id="UGTA01000001">
    <property type="protein sequence ID" value="SUB58788.1"/>
    <property type="molecule type" value="Genomic_DNA"/>
</dbReference>
<dbReference type="AlphaFoldDB" id="A0A379C9I8"/>
<protein>
    <submittedName>
        <fullName evidence="1">Uncharacterized protein</fullName>
    </submittedName>
</protein>
<accession>A0A379C9I8</accession>
<organism evidence="1 2">
    <name type="scientific">Phocoenobacter uteri</name>
    <dbReference type="NCBI Taxonomy" id="146806"/>
    <lineage>
        <taxon>Bacteria</taxon>
        <taxon>Pseudomonadati</taxon>
        <taxon>Pseudomonadota</taxon>
        <taxon>Gammaproteobacteria</taxon>
        <taxon>Pasteurellales</taxon>
        <taxon>Pasteurellaceae</taxon>
        <taxon>Phocoenobacter</taxon>
    </lineage>
</organism>
<name>A0A379C9I8_9PAST</name>
<proteinExistence type="predicted"/>
<evidence type="ECO:0000313" key="2">
    <source>
        <dbReference type="Proteomes" id="UP000255417"/>
    </source>
</evidence>
<gene>
    <name evidence="1" type="ORF">NCTC12872_00756</name>
</gene>
<dbReference type="RefSeq" id="WP_115315298.1">
    <property type="nucleotide sequence ID" value="NZ_LWIF01000001.1"/>
</dbReference>
<dbReference type="Proteomes" id="UP000255417">
    <property type="component" value="Unassembled WGS sequence"/>
</dbReference>
<reference evidence="1 2" key="1">
    <citation type="submission" date="2018-06" db="EMBL/GenBank/DDBJ databases">
        <authorList>
            <consortium name="Pathogen Informatics"/>
            <person name="Doyle S."/>
        </authorList>
    </citation>
    <scope>NUCLEOTIDE SEQUENCE [LARGE SCALE GENOMIC DNA]</scope>
    <source>
        <strain evidence="1 2">NCTC12872</strain>
    </source>
</reference>
<dbReference type="OrthoDB" id="5679043at2"/>
<keyword evidence="2" id="KW-1185">Reference proteome</keyword>
<sequence length="142" mass="15710">MSKMIIGFSGSANSGKTKALHRLISILENTQVISDQDLVKVISYKGKNIGISTGGDYKDHVTQSLSTLVPECDIVITACRTYGGTHDAIDAWQNISTNITYISCPYFSPQKVRNKDIPKNELEVFYEAKARMLLSYLDSLIS</sequence>
<evidence type="ECO:0000313" key="1">
    <source>
        <dbReference type="EMBL" id="SUB58788.1"/>
    </source>
</evidence>